<evidence type="ECO:0000256" key="1">
    <source>
        <dbReference type="ARBA" id="ARBA00023002"/>
    </source>
</evidence>
<evidence type="ECO:0000313" key="4">
    <source>
        <dbReference type="Proteomes" id="UP001620461"/>
    </source>
</evidence>
<dbReference type="Proteomes" id="UP001620461">
    <property type="component" value="Unassembled WGS sequence"/>
</dbReference>
<dbReference type="InterPro" id="IPR016161">
    <property type="entry name" value="Ald_DH/histidinol_DH"/>
</dbReference>
<dbReference type="Gene3D" id="3.40.309.10">
    <property type="entry name" value="Aldehyde Dehydrogenase, Chain A, domain 2"/>
    <property type="match status" value="1"/>
</dbReference>
<dbReference type="InterPro" id="IPR044151">
    <property type="entry name" value="ALDH_KGSADH"/>
</dbReference>
<proteinExistence type="predicted"/>
<dbReference type="PANTHER" id="PTHR43353:SF3">
    <property type="entry name" value="ALDEHYDE DEHYDROGENASE-RELATED"/>
    <property type="match status" value="1"/>
</dbReference>
<dbReference type="InterPro" id="IPR016163">
    <property type="entry name" value="Ald_DH_C"/>
</dbReference>
<sequence length="513" mass="54803">MIRNVIMNAPTATFRSINPSTGQTLNTDYPSQGLEDVEKACHLAAHAFPIYRESSPDLRAAFLELIAENIIGLGDQLIQMASAETGLPVARITGERARTVNQLRIFADVVREGSWADIRIDHAMPRREPLPRSDLRLRKVGLGPVAVFGASNFPLAFSTAGGDTASALAAGCPVVLKAHPAHAGTSLLVASAIRSAIEACRLHEGVFQHLTGQGNELGTLLVNDSRIKAVGFTGSRAGGLALVAVAAARREPIPVYAEMSSVNPVFLMAGALRDRAAMLGEAFISSLSMGAGQFCTNPGIVFAVDGPDLTRFEQAAIEALSKTRAATMLTAGIHRSYETGVERIASSEGVEQLARGCASEGVNQGQGAIFATNAEVFRKNSELREEVFGASSVIVRCPNVETMVALARDMEGQLTSTLHLADEDYDDAKQLLPVLEDRCGRLLVNGWPTGVEVCHAMVHGGPFPATSDTRTTSVGSMAIDRFLRPICYQDFPDSLLPTSLKEENPLKFPRREA</sequence>
<comment type="caution">
    <text evidence="3">The sequence shown here is derived from an EMBL/GenBank/DDBJ whole genome shotgun (WGS) entry which is preliminary data.</text>
</comment>
<feature type="domain" description="Aldehyde dehydrogenase" evidence="2">
    <location>
        <begin position="12"/>
        <end position="460"/>
    </location>
</feature>
<evidence type="ECO:0000259" key="2">
    <source>
        <dbReference type="Pfam" id="PF00171"/>
    </source>
</evidence>
<dbReference type="InterPro" id="IPR015590">
    <property type="entry name" value="Aldehyde_DH_dom"/>
</dbReference>
<keyword evidence="4" id="KW-1185">Reference proteome</keyword>
<dbReference type="EMBL" id="JADIKJ010000015">
    <property type="protein sequence ID" value="MFK2901330.1"/>
    <property type="molecule type" value="Genomic_DNA"/>
</dbReference>
<keyword evidence="1" id="KW-0560">Oxidoreductase</keyword>
<dbReference type="InterPro" id="IPR016162">
    <property type="entry name" value="Ald_DH_N"/>
</dbReference>
<reference evidence="3 4" key="1">
    <citation type="submission" date="2020-10" db="EMBL/GenBank/DDBJ databases">
        <title>Phylogeny of dyella-like bacteria.</title>
        <authorList>
            <person name="Fu J."/>
        </authorList>
    </citation>
    <scope>NUCLEOTIDE SEQUENCE [LARGE SCALE GENOMIC DNA]</scope>
    <source>
        <strain evidence="3 4">JP1</strain>
    </source>
</reference>
<dbReference type="InterPro" id="IPR050740">
    <property type="entry name" value="Aldehyde_DH_Superfamily"/>
</dbReference>
<dbReference type="CDD" id="cd07129">
    <property type="entry name" value="ALDH_KGSADH"/>
    <property type="match status" value="1"/>
</dbReference>
<gene>
    <name evidence="3" type="ORF">ISP15_13385</name>
</gene>
<organism evidence="3 4">
    <name type="scientific">Dyella jejuensis</name>
    <dbReference type="NCBI Taxonomy" id="1432009"/>
    <lineage>
        <taxon>Bacteria</taxon>
        <taxon>Pseudomonadati</taxon>
        <taxon>Pseudomonadota</taxon>
        <taxon>Gammaproteobacteria</taxon>
        <taxon>Lysobacterales</taxon>
        <taxon>Rhodanobacteraceae</taxon>
        <taxon>Dyella</taxon>
    </lineage>
</organism>
<accession>A0ABW8JM20</accession>
<protein>
    <submittedName>
        <fullName evidence="3">Aldehyde dehydrogenase (NADP(+))</fullName>
    </submittedName>
</protein>
<dbReference type="Pfam" id="PF00171">
    <property type="entry name" value="Aldedh"/>
    <property type="match status" value="1"/>
</dbReference>
<dbReference type="SUPFAM" id="SSF53720">
    <property type="entry name" value="ALDH-like"/>
    <property type="match status" value="1"/>
</dbReference>
<dbReference type="Gene3D" id="3.40.605.10">
    <property type="entry name" value="Aldehyde Dehydrogenase, Chain A, domain 1"/>
    <property type="match status" value="1"/>
</dbReference>
<evidence type="ECO:0000313" key="3">
    <source>
        <dbReference type="EMBL" id="MFK2901330.1"/>
    </source>
</evidence>
<name>A0ABW8JM20_9GAMM</name>
<dbReference type="PANTHER" id="PTHR43353">
    <property type="entry name" value="SUCCINATE-SEMIALDEHYDE DEHYDROGENASE, MITOCHONDRIAL"/>
    <property type="match status" value="1"/>
</dbReference>